<dbReference type="AlphaFoldDB" id="A0A7G1H4X3"/>
<name>A0A7G1H4X3_9BACT</name>
<dbReference type="EMBL" id="AP022873">
    <property type="protein sequence ID" value="BCB97289.1"/>
    <property type="molecule type" value="Genomic_DNA"/>
</dbReference>
<dbReference type="Proteomes" id="UP000516360">
    <property type="component" value="Chromosome"/>
</dbReference>
<sequence>MPVSVRLDKDTEELLEKTAKRLGTTKSEVVKSSIRQYCEPILEKKSKSLYEFIKEHIDSLPSSGRSDLSVRHEELLYEMLQEKRRQGRL</sequence>
<accession>A0A7G1H4X3</accession>
<dbReference type="SUPFAM" id="SSF47598">
    <property type="entry name" value="Ribbon-helix-helix"/>
    <property type="match status" value="1"/>
</dbReference>
<organism evidence="2 3">
    <name type="scientific">Dissulfurispira thermophila</name>
    <dbReference type="NCBI Taxonomy" id="2715679"/>
    <lineage>
        <taxon>Bacteria</taxon>
        <taxon>Pseudomonadati</taxon>
        <taxon>Nitrospirota</taxon>
        <taxon>Thermodesulfovibrionia</taxon>
        <taxon>Thermodesulfovibrionales</taxon>
        <taxon>Dissulfurispiraceae</taxon>
        <taxon>Dissulfurispira</taxon>
    </lineage>
</organism>
<dbReference type="RefSeq" id="WP_203472426.1">
    <property type="nucleotide sequence ID" value="NZ_AP022873.1"/>
</dbReference>
<protein>
    <recommendedName>
        <fullName evidence="1">Ribbon-helix-helix protein CopG domain-containing protein</fullName>
    </recommendedName>
</protein>
<dbReference type="KEGG" id="dtp:JZK55_22110"/>
<evidence type="ECO:0000313" key="2">
    <source>
        <dbReference type="EMBL" id="BCB97289.1"/>
    </source>
</evidence>
<reference evidence="2 3" key="1">
    <citation type="submission" date="2020-03" db="EMBL/GenBank/DDBJ databases">
        <title>Complete genome sequences of two sulfur-disproportionating bacterial strains T55J and Mzg5.</title>
        <authorList>
            <person name="Umezawa K."/>
            <person name="Kojima H."/>
            <person name="Kato Y."/>
            <person name="Fukui M."/>
        </authorList>
    </citation>
    <scope>NUCLEOTIDE SEQUENCE [LARGE SCALE GENOMIC DNA]</scope>
    <source>
        <strain evidence="2 3">T55J</strain>
    </source>
</reference>
<evidence type="ECO:0000259" key="1">
    <source>
        <dbReference type="Pfam" id="PF01402"/>
    </source>
</evidence>
<proteinExistence type="predicted"/>
<keyword evidence="3" id="KW-1185">Reference proteome</keyword>
<dbReference type="GO" id="GO:0006355">
    <property type="term" value="P:regulation of DNA-templated transcription"/>
    <property type="evidence" value="ECO:0007669"/>
    <property type="project" value="InterPro"/>
</dbReference>
<feature type="domain" description="Ribbon-helix-helix protein CopG" evidence="1">
    <location>
        <begin position="2"/>
        <end position="37"/>
    </location>
</feature>
<gene>
    <name evidence="2" type="ORF">JZK55_22110</name>
</gene>
<evidence type="ECO:0000313" key="3">
    <source>
        <dbReference type="Proteomes" id="UP000516360"/>
    </source>
</evidence>
<dbReference type="InterPro" id="IPR010985">
    <property type="entry name" value="Ribbon_hlx_hlx"/>
</dbReference>
<dbReference type="InterPro" id="IPR002145">
    <property type="entry name" value="CopG"/>
</dbReference>
<dbReference type="Pfam" id="PF01402">
    <property type="entry name" value="RHH_1"/>
    <property type="match status" value="1"/>
</dbReference>